<dbReference type="CDD" id="cd00609">
    <property type="entry name" value="AAT_like"/>
    <property type="match status" value="1"/>
</dbReference>
<evidence type="ECO:0000259" key="6">
    <source>
        <dbReference type="Pfam" id="PF00155"/>
    </source>
</evidence>
<dbReference type="Pfam" id="PF00155">
    <property type="entry name" value="Aminotran_1_2"/>
    <property type="match status" value="1"/>
</dbReference>
<evidence type="ECO:0000256" key="3">
    <source>
        <dbReference type="ARBA" id="ARBA00022898"/>
    </source>
</evidence>
<evidence type="ECO:0000313" key="7">
    <source>
        <dbReference type="EMBL" id="MPL97786.1"/>
    </source>
</evidence>
<evidence type="ECO:0000256" key="2">
    <source>
        <dbReference type="ARBA" id="ARBA00012224"/>
    </source>
</evidence>
<dbReference type="Gene3D" id="3.90.1150.10">
    <property type="entry name" value="Aspartate Aminotransferase, domain 1"/>
    <property type="match status" value="1"/>
</dbReference>
<dbReference type="GO" id="GO:0030170">
    <property type="term" value="F:pyridoxal phosphate binding"/>
    <property type="evidence" value="ECO:0007669"/>
    <property type="project" value="InterPro"/>
</dbReference>
<dbReference type="PANTHER" id="PTHR43525">
    <property type="entry name" value="PROTEIN MALY"/>
    <property type="match status" value="1"/>
</dbReference>
<comment type="caution">
    <text evidence="7">The sequence shown here is derived from an EMBL/GenBank/DDBJ whole genome shotgun (WGS) entry which is preliminary data.</text>
</comment>
<evidence type="ECO:0000256" key="5">
    <source>
        <dbReference type="ARBA" id="ARBA00037974"/>
    </source>
</evidence>
<feature type="domain" description="Aminotransferase class I/classII large" evidence="6">
    <location>
        <begin position="32"/>
        <end position="384"/>
    </location>
</feature>
<dbReference type="InterPro" id="IPR027619">
    <property type="entry name" value="C-S_lyase_PatB-like"/>
</dbReference>
<comment type="similarity">
    <text evidence="5">Belongs to the class-II pyridoxal-phosphate-dependent aminotransferase family. MalY/PatB cystathionine beta-lyase subfamily.</text>
</comment>
<dbReference type="NCBIfam" id="TIGR04350">
    <property type="entry name" value="C_S_lyase_PatB"/>
    <property type="match status" value="1"/>
</dbReference>
<dbReference type="InterPro" id="IPR015421">
    <property type="entry name" value="PyrdxlP-dep_Trfase_major"/>
</dbReference>
<proteinExistence type="inferred from homology"/>
<evidence type="ECO:0000256" key="1">
    <source>
        <dbReference type="ARBA" id="ARBA00001933"/>
    </source>
</evidence>
<dbReference type="AlphaFoldDB" id="A0A644W2N0"/>
<dbReference type="EC" id="4.4.1.13" evidence="2"/>
<gene>
    <name evidence="7" type="primary">patB_10</name>
    <name evidence="7" type="ORF">SDC9_43981</name>
</gene>
<name>A0A644W2N0_9ZZZZ</name>
<protein>
    <recommendedName>
        <fullName evidence="2">cysteine-S-conjugate beta-lyase</fullName>
        <ecNumber evidence="2">4.4.1.13</ecNumber>
    </recommendedName>
</protein>
<dbReference type="InterPro" id="IPR004839">
    <property type="entry name" value="Aminotransferase_I/II_large"/>
</dbReference>
<keyword evidence="4 7" id="KW-0456">Lyase</keyword>
<dbReference type="InterPro" id="IPR015422">
    <property type="entry name" value="PyrdxlP-dep_Trfase_small"/>
</dbReference>
<organism evidence="7">
    <name type="scientific">bioreactor metagenome</name>
    <dbReference type="NCBI Taxonomy" id="1076179"/>
    <lineage>
        <taxon>unclassified sequences</taxon>
        <taxon>metagenomes</taxon>
        <taxon>ecological metagenomes</taxon>
    </lineage>
</organism>
<dbReference type="InterPro" id="IPR015424">
    <property type="entry name" value="PyrdxlP-dep_Trfase"/>
</dbReference>
<dbReference type="PANTHER" id="PTHR43525:SF1">
    <property type="entry name" value="PROTEIN MALY"/>
    <property type="match status" value="1"/>
</dbReference>
<accession>A0A644W2N0</accession>
<evidence type="ECO:0000256" key="4">
    <source>
        <dbReference type="ARBA" id="ARBA00023239"/>
    </source>
</evidence>
<dbReference type="EMBL" id="VSSQ01000574">
    <property type="protein sequence ID" value="MPL97786.1"/>
    <property type="molecule type" value="Genomic_DNA"/>
</dbReference>
<comment type="cofactor">
    <cofactor evidence="1">
        <name>pyridoxal 5'-phosphate</name>
        <dbReference type="ChEBI" id="CHEBI:597326"/>
    </cofactor>
</comment>
<reference evidence="7" key="1">
    <citation type="submission" date="2019-08" db="EMBL/GenBank/DDBJ databases">
        <authorList>
            <person name="Kucharzyk K."/>
            <person name="Murdoch R.W."/>
            <person name="Higgins S."/>
            <person name="Loffler F."/>
        </authorList>
    </citation>
    <scope>NUCLEOTIDE SEQUENCE</scope>
</reference>
<dbReference type="SUPFAM" id="SSF53383">
    <property type="entry name" value="PLP-dependent transferases"/>
    <property type="match status" value="1"/>
</dbReference>
<keyword evidence="3" id="KW-0663">Pyridoxal phosphate</keyword>
<sequence length="395" mass="44063">MYDFTTLKPRGGMGSEKWASLAASGVKDPMVVPLSIADMEFVAPPEITGAIHRAADFGVYGYTMADEGYKAAVCGWMARRHNWSIRPEWIVNTFGVTHAILQAIHTFTQKGDGVVIQPPIYPPFRSCVEKAGRRVAENSLRLTDTGYEMDYDGLEALASRSDVKMLLLCSPHNPAGRVWRREELQRVSEICRKNGVLVFSDEIHFDFIHPPHIHTVFAALDEEMAQNCIIGTSASKSFNLAGLTTANVIIPNGKLRKAFQDKTPGFTGEYNSYFGLCTTRAAYEKGEGWLDELLPVIRRNAQVARDFLEKNFPSVKVSSMEGTYLLWADFRSLGLSPKEQKRFMVEEAGLWLGEGTIYGKEGAGFERINLALPTDYLEAGLDRLEKAAKRLNLPR</sequence>
<dbReference type="Gene3D" id="3.40.640.10">
    <property type="entry name" value="Type I PLP-dependent aspartate aminotransferase-like (Major domain)"/>
    <property type="match status" value="1"/>
</dbReference>
<dbReference type="GO" id="GO:0047804">
    <property type="term" value="F:cysteine-S-conjugate beta-lyase activity"/>
    <property type="evidence" value="ECO:0007669"/>
    <property type="project" value="UniProtKB-EC"/>
</dbReference>
<dbReference type="InterPro" id="IPR051798">
    <property type="entry name" value="Class-II_PLP-Dep_Aminotrans"/>
</dbReference>